<dbReference type="InterPro" id="IPR050491">
    <property type="entry name" value="AmpC-like"/>
</dbReference>
<feature type="signal peptide" evidence="2">
    <location>
        <begin position="1"/>
        <end position="27"/>
    </location>
</feature>
<gene>
    <name evidence="4" type="primary">flp</name>
    <name evidence="4" type="ORF">GCM10007362_25450</name>
</gene>
<reference evidence="5" key="1">
    <citation type="journal article" date="2019" name="Int. J. Syst. Evol. Microbiol.">
        <title>The Global Catalogue of Microorganisms (GCM) 10K type strain sequencing project: providing services to taxonomists for standard genome sequencing and annotation.</title>
        <authorList>
            <consortium name="The Broad Institute Genomics Platform"/>
            <consortium name="The Broad Institute Genome Sequencing Center for Infectious Disease"/>
            <person name="Wu L."/>
            <person name="Ma J."/>
        </authorList>
    </citation>
    <scope>NUCLEOTIDE SEQUENCE [LARGE SCALE GENOMIC DNA]</scope>
    <source>
        <strain evidence="5">CCM 8702</strain>
    </source>
</reference>
<keyword evidence="2" id="KW-0732">Signal</keyword>
<accession>A0ABQ1ZX08</accession>
<dbReference type="PANTHER" id="PTHR46825:SF9">
    <property type="entry name" value="BETA-LACTAMASE-RELATED DOMAIN-CONTAINING PROTEIN"/>
    <property type="match status" value="1"/>
</dbReference>
<keyword evidence="1" id="KW-0472">Membrane</keyword>
<evidence type="ECO:0000313" key="5">
    <source>
        <dbReference type="Proteomes" id="UP000605427"/>
    </source>
</evidence>
<dbReference type="Gene3D" id="3.40.710.10">
    <property type="entry name" value="DD-peptidase/beta-lactamase superfamily"/>
    <property type="match status" value="1"/>
</dbReference>
<comment type="caution">
    <text evidence="4">The sequence shown here is derived from an EMBL/GenBank/DDBJ whole genome shotgun (WGS) entry which is preliminary data.</text>
</comment>
<keyword evidence="5" id="KW-1185">Reference proteome</keyword>
<dbReference type="Pfam" id="PF00144">
    <property type="entry name" value="Beta-lactamase"/>
    <property type="match status" value="1"/>
</dbReference>
<keyword evidence="1" id="KW-0812">Transmembrane</keyword>
<dbReference type="InterPro" id="IPR001466">
    <property type="entry name" value="Beta-lactam-related"/>
</dbReference>
<feature type="transmembrane region" description="Helical" evidence="1">
    <location>
        <begin position="437"/>
        <end position="459"/>
    </location>
</feature>
<keyword evidence="1" id="KW-1133">Transmembrane helix</keyword>
<dbReference type="InterPro" id="IPR012338">
    <property type="entry name" value="Beta-lactam/transpept-like"/>
</dbReference>
<sequence length="539" mass="57993">MNIAKRIKTAMAGILLGSFIGVPAASAAATTPRAEDSAVIAAWTPEQIDTYAEAAMERLHIPGLAVGIVHDGEIAYMQGYGSAGPGAGPMTPQTPLVIGSLTKSFTALAIMQLVETGKVRLDAPVTDYLPDFALADVRASDKITVADLLHQTSGLSTYDGVAFLAQGDTTLMQHIRNLKNVAPTEPAGSVYQYSNLNYNILGAIVQQVSGEAYGNYVDEQILQPLGMSNSFGSPERANVALSENSDLRPPSGHQLLFGLSVPTRLMQHSATTPSGYLVSNAEDMSKYLMMQMNDGAADSVRLLSAEGIRRMHEQGADMGDGSFYGMGWINNGDYLWHNGSTENTYTEMRIHGDYGMFVLANSSDPLIVSYAGVLPGIDDIVHGRTPSLESLPDFFKLYAIADGIVVAVILLFLFSVRSLFRWRKAFRPVAWKTTLNIVLLLVCNVAFPLAILHFVSGLAPWNVVVTWAPGIGWGLTVLPWLLFVTGGLKLILMIAAAITAKKTEQASNTSKPAFTETNTQARSAFVSGKENAFSRENVH</sequence>
<protein>
    <submittedName>
        <fullName evidence="4">Protein flp</fullName>
    </submittedName>
</protein>
<dbReference type="RefSeq" id="WP_172243885.1">
    <property type="nucleotide sequence ID" value="NZ_BMDD01000003.1"/>
</dbReference>
<evidence type="ECO:0000259" key="3">
    <source>
        <dbReference type="Pfam" id="PF00144"/>
    </source>
</evidence>
<feature type="transmembrane region" description="Helical" evidence="1">
    <location>
        <begin position="471"/>
        <end position="498"/>
    </location>
</feature>
<name>A0ABQ1ZX08_9BACL</name>
<dbReference type="PANTHER" id="PTHR46825">
    <property type="entry name" value="D-ALANYL-D-ALANINE-CARBOXYPEPTIDASE/ENDOPEPTIDASE AMPH"/>
    <property type="match status" value="1"/>
</dbReference>
<feature type="domain" description="Beta-lactamase-related" evidence="3">
    <location>
        <begin position="49"/>
        <end position="365"/>
    </location>
</feature>
<dbReference type="EMBL" id="BMDD01000003">
    <property type="protein sequence ID" value="GGH79127.1"/>
    <property type="molecule type" value="Genomic_DNA"/>
</dbReference>
<feature type="transmembrane region" description="Helical" evidence="1">
    <location>
        <begin position="397"/>
        <end position="416"/>
    </location>
</feature>
<evidence type="ECO:0000313" key="4">
    <source>
        <dbReference type="EMBL" id="GGH79127.1"/>
    </source>
</evidence>
<organism evidence="4 5">
    <name type="scientific">Saccharibacillus endophyticus</name>
    <dbReference type="NCBI Taxonomy" id="2060666"/>
    <lineage>
        <taxon>Bacteria</taxon>
        <taxon>Bacillati</taxon>
        <taxon>Bacillota</taxon>
        <taxon>Bacilli</taxon>
        <taxon>Bacillales</taxon>
        <taxon>Paenibacillaceae</taxon>
        <taxon>Saccharibacillus</taxon>
    </lineage>
</organism>
<proteinExistence type="predicted"/>
<feature type="chain" id="PRO_5047085516" evidence="2">
    <location>
        <begin position="28"/>
        <end position="539"/>
    </location>
</feature>
<evidence type="ECO:0000256" key="1">
    <source>
        <dbReference type="SAM" id="Phobius"/>
    </source>
</evidence>
<evidence type="ECO:0000256" key="2">
    <source>
        <dbReference type="SAM" id="SignalP"/>
    </source>
</evidence>
<dbReference type="Proteomes" id="UP000605427">
    <property type="component" value="Unassembled WGS sequence"/>
</dbReference>
<dbReference type="SUPFAM" id="SSF56601">
    <property type="entry name" value="beta-lactamase/transpeptidase-like"/>
    <property type="match status" value="1"/>
</dbReference>